<proteinExistence type="predicted"/>
<sequence>MDKPTSAYLESADELLPKPRRQRSHQLLRRKVSRAFSSLTRRSTADLRAENGLSRTLTRTEPPLPSRTATTTTISSSSSSSTTAGDASVVARGNRAAGAAPYSPAYPIVRLDPVLIGCFVCL</sequence>
<feature type="compositionally biased region" description="Low complexity" evidence="1">
    <location>
        <begin position="68"/>
        <end position="87"/>
    </location>
</feature>
<organism evidence="2 3">
    <name type="scientific">Trametes cubensis</name>
    <dbReference type="NCBI Taxonomy" id="1111947"/>
    <lineage>
        <taxon>Eukaryota</taxon>
        <taxon>Fungi</taxon>
        <taxon>Dikarya</taxon>
        <taxon>Basidiomycota</taxon>
        <taxon>Agaricomycotina</taxon>
        <taxon>Agaricomycetes</taxon>
        <taxon>Polyporales</taxon>
        <taxon>Polyporaceae</taxon>
        <taxon>Trametes</taxon>
    </lineage>
</organism>
<feature type="compositionally biased region" description="Basic residues" evidence="1">
    <location>
        <begin position="18"/>
        <end position="33"/>
    </location>
</feature>
<accession>A0AAD7TLB6</accession>
<comment type="caution">
    <text evidence="2">The sequence shown here is derived from an EMBL/GenBank/DDBJ whole genome shotgun (WGS) entry which is preliminary data.</text>
</comment>
<gene>
    <name evidence="2" type="ORF">ONZ51_g9430</name>
</gene>
<feature type="region of interest" description="Disordered" evidence="1">
    <location>
        <begin position="1"/>
        <end position="87"/>
    </location>
</feature>
<name>A0AAD7TLB6_9APHY</name>
<evidence type="ECO:0000256" key="1">
    <source>
        <dbReference type="SAM" id="MobiDB-lite"/>
    </source>
</evidence>
<dbReference type="Proteomes" id="UP001215151">
    <property type="component" value="Unassembled WGS sequence"/>
</dbReference>
<evidence type="ECO:0000313" key="2">
    <source>
        <dbReference type="EMBL" id="KAJ8468763.1"/>
    </source>
</evidence>
<dbReference type="AlphaFoldDB" id="A0AAD7TLB6"/>
<dbReference type="EMBL" id="JAPEVG010000322">
    <property type="protein sequence ID" value="KAJ8468763.1"/>
    <property type="molecule type" value="Genomic_DNA"/>
</dbReference>
<protein>
    <submittedName>
        <fullName evidence="2">Uncharacterized protein</fullName>
    </submittedName>
</protein>
<keyword evidence="3" id="KW-1185">Reference proteome</keyword>
<reference evidence="2" key="1">
    <citation type="submission" date="2022-11" db="EMBL/GenBank/DDBJ databases">
        <title>Genome Sequence of Cubamyces cubensis.</title>
        <authorList>
            <person name="Buettner E."/>
        </authorList>
    </citation>
    <scope>NUCLEOTIDE SEQUENCE</scope>
    <source>
        <strain evidence="2">MPL-01</strain>
    </source>
</reference>
<evidence type="ECO:0000313" key="3">
    <source>
        <dbReference type="Proteomes" id="UP001215151"/>
    </source>
</evidence>